<feature type="non-terminal residue" evidence="1">
    <location>
        <position position="187"/>
    </location>
</feature>
<proteinExistence type="predicted"/>
<dbReference type="Proteomes" id="UP000675781">
    <property type="component" value="Unassembled WGS sequence"/>
</dbReference>
<gene>
    <name evidence="1" type="ORF">KDL01_35510</name>
</gene>
<sequence>MPDVRVPGFLGRVLADHDDPVGTCFHVAPGVVVTACHVLAEIDAAQLDAQVLLDPLAGGAPFQASVARLDPLHDLAVLVVAQEPGFAEVSGPLAASDGVALREPVRVTGHPLVYEPGHAYRYLDAPGTWAGGSVRDGEVGLGRLISDQVLKGMSGAPVLRESDGAVLGVASGRYNTPDGWLAGTVWV</sequence>
<dbReference type="Gene3D" id="2.40.10.120">
    <property type="match status" value="1"/>
</dbReference>
<keyword evidence="2" id="KW-1185">Reference proteome</keyword>
<dbReference type="Pfam" id="PF13365">
    <property type="entry name" value="Trypsin_2"/>
    <property type="match status" value="1"/>
</dbReference>
<reference evidence="1" key="1">
    <citation type="submission" date="2021-04" db="EMBL/GenBank/DDBJ databases">
        <title>Genome based classification of Actinospica acidithermotolerans sp. nov., an actinobacterium isolated from an Indonesian hot spring.</title>
        <authorList>
            <person name="Kusuma A.B."/>
            <person name="Putra K.E."/>
            <person name="Nafisah S."/>
            <person name="Loh J."/>
            <person name="Nouioui I."/>
            <person name="Goodfellow M."/>
        </authorList>
    </citation>
    <scope>NUCLEOTIDE SEQUENCE</scope>
    <source>
        <strain evidence="1">CSCA 57</strain>
    </source>
</reference>
<dbReference type="SUPFAM" id="SSF50494">
    <property type="entry name" value="Trypsin-like serine proteases"/>
    <property type="match status" value="1"/>
</dbReference>
<dbReference type="GO" id="GO:0004252">
    <property type="term" value="F:serine-type endopeptidase activity"/>
    <property type="evidence" value="ECO:0007669"/>
    <property type="project" value="InterPro"/>
</dbReference>
<evidence type="ECO:0000313" key="1">
    <source>
        <dbReference type="EMBL" id="MBR7838630.1"/>
    </source>
</evidence>
<dbReference type="GO" id="GO:0006508">
    <property type="term" value="P:proteolysis"/>
    <property type="evidence" value="ECO:0007669"/>
    <property type="project" value="InterPro"/>
</dbReference>
<dbReference type="AlphaFoldDB" id="A0A941EVN3"/>
<comment type="caution">
    <text evidence="1">The sequence shown here is derived from an EMBL/GenBank/DDBJ whole genome shotgun (WGS) entry which is preliminary data.</text>
</comment>
<dbReference type="InterPro" id="IPR001940">
    <property type="entry name" value="Peptidase_S1C"/>
</dbReference>
<accession>A0A941EVN3</accession>
<name>A0A941EVN3_9ACTN</name>
<organism evidence="1 2">
    <name type="scientific">Actinospica durhamensis</name>
    <dbReference type="NCBI Taxonomy" id="1508375"/>
    <lineage>
        <taxon>Bacteria</taxon>
        <taxon>Bacillati</taxon>
        <taxon>Actinomycetota</taxon>
        <taxon>Actinomycetes</taxon>
        <taxon>Catenulisporales</taxon>
        <taxon>Actinospicaceae</taxon>
        <taxon>Actinospica</taxon>
    </lineage>
</organism>
<dbReference type="EMBL" id="JAGSOG010000310">
    <property type="protein sequence ID" value="MBR7838630.1"/>
    <property type="molecule type" value="Genomic_DNA"/>
</dbReference>
<evidence type="ECO:0000313" key="2">
    <source>
        <dbReference type="Proteomes" id="UP000675781"/>
    </source>
</evidence>
<dbReference type="PRINTS" id="PR00834">
    <property type="entry name" value="PROTEASES2C"/>
</dbReference>
<dbReference type="InterPro" id="IPR009003">
    <property type="entry name" value="Peptidase_S1_PA"/>
</dbReference>
<protein>
    <submittedName>
        <fullName evidence="1">Trypsin-like peptidase domain-containing protein</fullName>
    </submittedName>
</protein>
<dbReference type="RefSeq" id="WP_212533083.1">
    <property type="nucleotide sequence ID" value="NZ_JAGSOG010000310.1"/>
</dbReference>